<organism evidence="1">
    <name type="scientific">marine sediment metagenome</name>
    <dbReference type="NCBI Taxonomy" id="412755"/>
    <lineage>
        <taxon>unclassified sequences</taxon>
        <taxon>metagenomes</taxon>
        <taxon>ecological metagenomes</taxon>
    </lineage>
</organism>
<evidence type="ECO:0008006" key="2">
    <source>
        <dbReference type="Google" id="ProtNLM"/>
    </source>
</evidence>
<name>X0XFS8_9ZZZZ</name>
<dbReference type="EMBL" id="BARS01057521">
    <property type="protein sequence ID" value="GAG42034.1"/>
    <property type="molecule type" value="Genomic_DNA"/>
</dbReference>
<protein>
    <recommendedName>
        <fullName evidence="2">Radical SAM protein</fullName>
    </recommendedName>
</protein>
<accession>X0XFS8</accession>
<comment type="caution">
    <text evidence="1">The sequence shown here is derived from an EMBL/GenBank/DDBJ whole genome shotgun (WGS) entry which is preliminary data.</text>
</comment>
<evidence type="ECO:0000313" key="1">
    <source>
        <dbReference type="EMBL" id="GAG42034.1"/>
    </source>
</evidence>
<reference evidence="1" key="1">
    <citation type="journal article" date="2014" name="Front. Microbiol.">
        <title>High frequency of phylogenetically diverse reductive dehalogenase-homologous genes in deep subseafloor sedimentary metagenomes.</title>
        <authorList>
            <person name="Kawai M."/>
            <person name="Futagami T."/>
            <person name="Toyoda A."/>
            <person name="Takaki Y."/>
            <person name="Nishi S."/>
            <person name="Hori S."/>
            <person name="Arai W."/>
            <person name="Tsubouchi T."/>
            <person name="Morono Y."/>
            <person name="Uchiyama I."/>
            <person name="Ito T."/>
            <person name="Fujiyama A."/>
            <person name="Inagaki F."/>
            <person name="Takami H."/>
        </authorList>
    </citation>
    <scope>NUCLEOTIDE SEQUENCE</scope>
    <source>
        <strain evidence="1">Expedition CK06-06</strain>
    </source>
</reference>
<dbReference type="AlphaFoldDB" id="X0XFS8"/>
<proteinExistence type="predicted"/>
<feature type="non-terminal residue" evidence="1">
    <location>
        <position position="135"/>
    </location>
</feature>
<gene>
    <name evidence="1" type="ORF">S01H1_84307</name>
</gene>
<sequence>MKVGIVSPVKYLDKCSREFCLCYASLLWSKPYREYFLELDGVVILADSHVLPRRPALDRLREGVKLLHPNYVILPSMDYSVDKTTRLVRAFLRSVKIRNPIGVLQGYDLESMLACYNFLKGVCDLIALPSPLETV</sequence>